<protein>
    <submittedName>
        <fullName evidence="1">Sjoegren syndrome/scleroderma autoantigen 1</fullName>
    </submittedName>
</protein>
<dbReference type="OrthoDB" id="28939at2759"/>
<dbReference type="EMBL" id="VSRR010001135">
    <property type="protein sequence ID" value="MPC22859.1"/>
    <property type="molecule type" value="Genomic_DNA"/>
</dbReference>
<accession>A0A5B7DP61</accession>
<proteinExistence type="predicted"/>
<dbReference type="Pfam" id="PF06677">
    <property type="entry name" value="Auto_anti-p27"/>
    <property type="match status" value="1"/>
</dbReference>
<evidence type="ECO:0000313" key="2">
    <source>
        <dbReference type="Proteomes" id="UP000324222"/>
    </source>
</evidence>
<gene>
    <name evidence="1" type="primary">SSSCA1_0</name>
    <name evidence="1" type="ORF">E2C01_015887</name>
</gene>
<name>A0A5B7DP61_PORTR</name>
<comment type="caution">
    <text evidence="1">The sequence shown here is derived from an EMBL/GenBank/DDBJ whole genome shotgun (WGS) entry which is preliminary data.</text>
</comment>
<sequence>MHTAAQHRKDMQASVSASEIGKRAAVMGYSGSNIEDRFGESLHHHHHHHHHNTLPSKERLRETICVVHDRQESAMARVEDDFSWQPPSESELKVIEARRERNNKISSIMGQYLLKGYKMLAVTCAVCDVSSGMLFTCSEDNEWRML</sequence>
<dbReference type="InterPro" id="IPR009563">
    <property type="entry name" value="SSSCA1"/>
</dbReference>
<dbReference type="PANTHER" id="PTHR16537:SF1">
    <property type="entry name" value="PROTEIN ZNRD2"/>
    <property type="match status" value="1"/>
</dbReference>
<dbReference type="PANTHER" id="PTHR16537">
    <property type="entry name" value="SJOEGREN SYNDROME/SCLERODERMA AUTOANTIGEN 1"/>
    <property type="match status" value="1"/>
</dbReference>
<reference evidence="1 2" key="1">
    <citation type="submission" date="2019-05" db="EMBL/GenBank/DDBJ databases">
        <title>Another draft genome of Portunus trituberculatus and its Hox gene families provides insights of decapod evolution.</title>
        <authorList>
            <person name="Jeong J.-H."/>
            <person name="Song I."/>
            <person name="Kim S."/>
            <person name="Choi T."/>
            <person name="Kim D."/>
            <person name="Ryu S."/>
            <person name="Kim W."/>
        </authorList>
    </citation>
    <scope>NUCLEOTIDE SEQUENCE [LARGE SCALE GENOMIC DNA]</scope>
    <source>
        <tissue evidence="1">Muscle</tissue>
    </source>
</reference>
<dbReference type="InterPro" id="IPR051888">
    <property type="entry name" value="UPF0148_domain"/>
</dbReference>
<keyword evidence="2" id="KW-1185">Reference proteome</keyword>
<organism evidence="1 2">
    <name type="scientific">Portunus trituberculatus</name>
    <name type="common">Swimming crab</name>
    <name type="synonym">Neptunus trituberculatus</name>
    <dbReference type="NCBI Taxonomy" id="210409"/>
    <lineage>
        <taxon>Eukaryota</taxon>
        <taxon>Metazoa</taxon>
        <taxon>Ecdysozoa</taxon>
        <taxon>Arthropoda</taxon>
        <taxon>Crustacea</taxon>
        <taxon>Multicrustacea</taxon>
        <taxon>Malacostraca</taxon>
        <taxon>Eumalacostraca</taxon>
        <taxon>Eucarida</taxon>
        <taxon>Decapoda</taxon>
        <taxon>Pleocyemata</taxon>
        <taxon>Brachyura</taxon>
        <taxon>Eubrachyura</taxon>
        <taxon>Portunoidea</taxon>
        <taxon>Portunidae</taxon>
        <taxon>Portuninae</taxon>
        <taxon>Portunus</taxon>
    </lineage>
</organism>
<dbReference type="AlphaFoldDB" id="A0A5B7DP61"/>
<dbReference type="Proteomes" id="UP000324222">
    <property type="component" value="Unassembled WGS sequence"/>
</dbReference>
<evidence type="ECO:0000313" key="1">
    <source>
        <dbReference type="EMBL" id="MPC22859.1"/>
    </source>
</evidence>